<sequence length="464" mass="49026">MYTEQDSRNRAAVARISDSSDRSVGTGFLVGPRLVATCVSSVAAAIGANPHSLLRPHDPVPVDFPWSGIPGRPMSARVRGWVPEYSPGCGDIAVLELDAAPPDRARPLSIAGTEGTGATRFRMLGVTDTGWGIDVAHGALGTPVPGTSVSVLQIEHGMPPLSPCWSGAPVWRGGSNAVIGMAKFPDRQTAGRSAHMIPIPDVLRVVWSLTPLDSADPAAEPDSAVEPIVGVYGLRTFTVHGGKLQPVFDWDTSTAWRDGTCIAQCAKGTAHQAPADGCTCGVYSFRDLSHLRRQYSQSATLVGVIALEGRVVEGGSGWRAQAARLVALWEQTPGVVHRLPGVERYRRVEDMVHAYSGLTVDGSPGGAAPRHAAPGFFPPRPTLVGYGPRPVLPKPAPPSPAPPRRRRAVRRALLGFLELLIPLLGAGGTVATLVWKMGFPAGLIVFLVLVLLMSGSLVEEILSR</sequence>
<reference evidence="2 3" key="1">
    <citation type="submission" date="2018-07" db="EMBL/GenBank/DDBJ databases">
        <title>Genomic Encyclopedia of Type Strains, Phase IV (KMG-IV): sequencing the most valuable type-strain genomes for metagenomic binning, comparative biology and taxonomic classification.</title>
        <authorList>
            <person name="Goeker M."/>
        </authorList>
    </citation>
    <scope>NUCLEOTIDE SEQUENCE [LARGE SCALE GENOMIC DNA]</scope>
    <source>
        <strain evidence="2 3">DSM 44952</strain>
    </source>
</reference>
<gene>
    <name evidence="2" type="ORF">DFR68_101141</name>
</gene>
<dbReference type="EMBL" id="QQAZ01000001">
    <property type="protein sequence ID" value="RDI55308.1"/>
    <property type="molecule type" value="Genomic_DNA"/>
</dbReference>
<keyword evidence="1" id="KW-0472">Membrane</keyword>
<dbReference type="STRING" id="1210089.GCA_001613165_02156"/>
<dbReference type="SUPFAM" id="SSF50494">
    <property type="entry name" value="Trypsin-like serine proteases"/>
    <property type="match status" value="1"/>
</dbReference>
<accession>A0A370HDK9</accession>
<dbReference type="OrthoDB" id="4578861at2"/>
<evidence type="ECO:0000256" key="1">
    <source>
        <dbReference type="SAM" id="Phobius"/>
    </source>
</evidence>
<name>A0A370HDK9_9NOCA</name>
<protein>
    <submittedName>
        <fullName evidence="2">Trypsin-like peptidase</fullName>
    </submittedName>
</protein>
<organism evidence="2 3">
    <name type="scientific">Nocardia mexicana</name>
    <dbReference type="NCBI Taxonomy" id="279262"/>
    <lineage>
        <taxon>Bacteria</taxon>
        <taxon>Bacillati</taxon>
        <taxon>Actinomycetota</taxon>
        <taxon>Actinomycetes</taxon>
        <taxon>Mycobacteriales</taxon>
        <taxon>Nocardiaceae</taxon>
        <taxon>Nocardia</taxon>
    </lineage>
</organism>
<keyword evidence="1" id="KW-1133">Transmembrane helix</keyword>
<keyword evidence="1" id="KW-0812">Transmembrane</keyword>
<dbReference type="InterPro" id="IPR009003">
    <property type="entry name" value="Peptidase_S1_PA"/>
</dbReference>
<feature type="transmembrane region" description="Helical" evidence="1">
    <location>
        <begin position="441"/>
        <end position="462"/>
    </location>
</feature>
<dbReference type="RefSeq" id="WP_068017361.1">
    <property type="nucleotide sequence ID" value="NZ_QQAZ01000001.1"/>
</dbReference>
<comment type="caution">
    <text evidence="2">The sequence shown here is derived from an EMBL/GenBank/DDBJ whole genome shotgun (WGS) entry which is preliminary data.</text>
</comment>
<feature type="transmembrane region" description="Helical" evidence="1">
    <location>
        <begin position="412"/>
        <end position="435"/>
    </location>
</feature>
<keyword evidence="3" id="KW-1185">Reference proteome</keyword>
<dbReference type="AlphaFoldDB" id="A0A370HDK9"/>
<dbReference type="Proteomes" id="UP000255355">
    <property type="component" value="Unassembled WGS sequence"/>
</dbReference>
<evidence type="ECO:0000313" key="2">
    <source>
        <dbReference type="EMBL" id="RDI55308.1"/>
    </source>
</evidence>
<evidence type="ECO:0000313" key="3">
    <source>
        <dbReference type="Proteomes" id="UP000255355"/>
    </source>
</evidence>
<proteinExistence type="predicted"/>